<feature type="transmembrane region" description="Helical" evidence="7">
    <location>
        <begin position="198"/>
        <end position="220"/>
    </location>
</feature>
<dbReference type="PRINTS" id="PR01036">
    <property type="entry name" value="TCRTETB"/>
</dbReference>
<dbReference type="GO" id="GO:0005886">
    <property type="term" value="C:plasma membrane"/>
    <property type="evidence" value="ECO:0007669"/>
    <property type="project" value="UniProtKB-SubCell"/>
</dbReference>
<dbReference type="Proteomes" id="UP000594975">
    <property type="component" value="Chromosome"/>
</dbReference>
<feature type="transmembrane region" description="Helical" evidence="7">
    <location>
        <begin position="437"/>
        <end position="457"/>
    </location>
</feature>
<keyword evidence="4 7" id="KW-1133">Transmembrane helix</keyword>
<feature type="transmembrane region" description="Helical" evidence="7">
    <location>
        <begin position="301"/>
        <end position="322"/>
    </location>
</feature>
<accession>A0A7T3CHF3</accession>
<evidence type="ECO:0000313" key="10">
    <source>
        <dbReference type="Proteomes" id="UP000594975"/>
    </source>
</evidence>
<feature type="region of interest" description="Disordered" evidence="6">
    <location>
        <begin position="1"/>
        <end position="35"/>
    </location>
</feature>
<dbReference type="PANTHER" id="PTHR42718:SF9">
    <property type="entry name" value="MAJOR FACILITATOR SUPERFAMILY MULTIDRUG TRANSPORTER MFSC"/>
    <property type="match status" value="1"/>
</dbReference>
<feature type="transmembrane region" description="Helical" evidence="7">
    <location>
        <begin position="477"/>
        <end position="497"/>
    </location>
</feature>
<evidence type="ECO:0000313" key="9">
    <source>
        <dbReference type="EMBL" id="QPT54212.1"/>
    </source>
</evidence>
<feature type="transmembrane region" description="Helical" evidence="7">
    <location>
        <begin position="136"/>
        <end position="158"/>
    </location>
</feature>
<feature type="transmembrane region" description="Helical" evidence="7">
    <location>
        <begin position="258"/>
        <end position="280"/>
    </location>
</feature>
<dbReference type="CDD" id="cd17321">
    <property type="entry name" value="MFS_MMR_MDR_like"/>
    <property type="match status" value="1"/>
</dbReference>
<feature type="transmembrane region" description="Helical" evidence="7">
    <location>
        <begin position="334"/>
        <end position="355"/>
    </location>
</feature>
<dbReference type="InterPro" id="IPR020846">
    <property type="entry name" value="MFS_dom"/>
</dbReference>
<feature type="transmembrane region" description="Helical" evidence="7">
    <location>
        <begin position="367"/>
        <end position="383"/>
    </location>
</feature>
<feature type="transmembrane region" description="Helical" evidence="7">
    <location>
        <begin position="83"/>
        <end position="100"/>
    </location>
</feature>
<dbReference type="RefSeq" id="WP_129357620.1">
    <property type="nucleotide sequence ID" value="NZ_CP065738.1"/>
</dbReference>
<evidence type="ECO:0000256" key="7">
    <source>
        <dbReference type="SAM" id="Phobius"/>
    </source>
</evidence>
<dbReference type="Gene3D" id="1.20.1720.10">
    <property type="entry name" value="Multidrug resistance protein D"/>
    <property type="match status" value="1"/>
</dbReference>
<dbReference type="PROSITE" id="PS50850">
    <property type="entry name" value="MFS"/>
    <property type="match status" value="1"/>
</dbReference>
<evidence type="ECO:0000256" key="5">
    <source>
        <dbReference type="ARBA" id="ARBA00023136"/>
    </source>
</evidence>
<comment type="subcellular location">
    <subcellularLocation>
        <location evidence="1">Cell membrane</location>
        <topology evidence="1">Multi-pass membrane protein</topology>
    </subcellularLocation>
</comment>
<dbReference type="InterPro" id="IPR036259">
    <property type="entry name" value="MFS_trans_sf"/>
</dbReference>
<protein>
    <submittedName>
        <fullName evidence="9">MFS transporter</fullName>
    </submittedName>
</protein>
<feature type="transmembrane region" description="Helical" evidence="7">
    <location>
        <begin position="112"/>
        <end position="130"/>
    </location>
</feature>
<keyword evidence="2" id="KW-0813">Transport</keyword>
<dbReference type="InterPro" id="IPR011701">
    <property type="entry name" value="MFS"/>
</dbReference>
<keyword evidence="5 7" id="KW-0472">Membrane</keyword>
<evidence type="ECO:0000256" key="6">
    <source>
        <dbReference type="SAM" id="MobiDB-lite"/>
    </source>
</evidence>
<dbReference type="EMBL" id="CP065738">
    <property type="protein sequence ID" value="QPT54212.1"/>
    <property type="molecule type" value="Genomic_DNA"/>
</dbReference>
<feature type="transmembrane region" description="Helical" evidence="7">
    <location>
        <begin position="170"/>
        <end position="192"/>
    </location>
</feature>
<dbReference type="SUPFAM" id="SSF103473">
    <property type="entry name" value="MFS general substrate transporter"/>
    <property type="match status" value="1"/>
</dbReference>
<dbReference type="AlphaFoldDB" id="A0A7T3CHF3"/>
<feature type="transmembrane region" description="Helical" evidence="7">
    <location>
        <begin position="232"/>
        <end position="252"/>
    </location>
</feature>
<dbReference type="PANTHER" id="PTHR42718">
    <property type="entry name" value="MAJOR FACILITATOR SUPERFAMILY MULTIDRUG TRANSPORTER MFSC"/>
    <property type="match status" value="1"/>
</dbReference>
<feature type="compositionally biased region" description="Low complexity" evidence="6">
    <location>
        <begin position="14"/>
        <end position="24"/>
    </location>
</feature>
<proteinExistence type="predicted"/>
<evidence type="ECO:0000256" key="2">
    <source>
        <dbReference type="ARBA" id="ARBA00022448"/>
    </source>
</evidence>
<feature type="domain" description="Major facilitator superfamily (MFS) profile" evidence="8">
    <location>
        <begin position="45"/>
        <end position="501"/>
    </location>
</feature>
<feature type="transmembrane region" description="Helical" evidence="7">
    <location>
        <begin position="389"/>
        <end position="416"/>
    </location>
</feature>
<reference evidence="9 10" key="1">
    <citation type="submission" date="2020-12" db="EMBL/GenBank/DDBJ databases">
        <title>FDA dAtabase for Regulatory Grade micrObial Sequences (FDA-ARGOS): Supporting development and validation of Infectious Disease Dx tests.</title>
        <authorList>
            <person name="Sproer C."/>
            <person name="Gronow S."/>
            <person name="Severitt S."/>
            <person name="Schroder I."/>
            <person name="Tallon L."/>
            <person name="Sadzewicz L."/>
            <person name="Zhao X."/>
            <person name="Boylan J."/>
            <person name="Ott S."/>
            <person name="Bowen H."/>
            <person name="Vavikolanu K."/>
            <person name="Mehta A."/>
            <person name="Aluvathingal J."/>
            <person name="Nadendla S."/>
            <person name="Lowell S."/>
            <person name="Myers T."/>
            <person name="Yan Y."/>
            <person name="Sichtig H."/>
        </authorList>
    </citation>
    <scope>NUCLEOTIDE SEQUENCE [LARGE SCALE GENOMIC DNA]</scope>
    <source>
        <strain evidence="9 10">FDAARGOS_864</strain>
    </source>
</reference>
<gene>
    <name evidence="9" type="ORF">I6G21_03205</name>
</gene>
<evidence type="ECO:0000256" key="4">
    <source>
        <dbReference type="ARBA" id="ARBA00022989"/>
    </source>
</evidence>
<feature type="transmembrane region" description="Helical" evidence="7">
    <location>
        <begin position="41"/>
        <end position="63"/>
    </location>
</feature>
<dbReference type="KEGG" id="rkr:I6G21_03205"/>
<organism evidence="9 10">
    <name type="scientific">Rothia kristinae</name>
    <dbReference type="NCBI Taxonomy" id="37923"/>
    <lineage>
        <taxon>Bacteria</taxon>
        <taxon>Bacillati</taxon>
        <taxon>Actinomycetota</taxon>
        <taxon>Actinomycetes</taxon>
        <taxon>Micrococcales</taxon>
        <taxon>Micrococcaceae</taxon>
        <taxon>Rothia</taxon>
    </lineage>
</organism>
<dbReference type="GO" id="GO:0022857">
    <property type="term" value="F:transmembrane transporter activity"/>
    <property type="evidence" value="ECO:0007669"/>
    <property type="project" value="InterPro"/>
</dbReference>
<evidence type="ECO:0000256" key="1">
    <source>
        <dbReference type="ARBA" id="ARBA00004651"/>
    </source>
</evidence>
<keyword evidence="3 7" id="KW-0812">Transmembrane</keyword>
<evidence type="ECO:0000259" key="8">
    <source>
        <dbReference type="PROSITE" id="PS50850"/>
    </source>
</evidence>
<name>A0A7T3CHF3_9MICC</name>
<dbReference type="GeneID" id="61262369"/>
<dbReference type="Pfam" id="PF07690">
    <property type="entry name" value="MFS_1"/>
    <property type="match status" value="1"/>
</dbReference>
<dbReference type="Gene3D" id="1.20.1250.20">
    <property type="entry name" value="MFS general substrate transporter like domains"/>
    <property type="match status" value="1"/>
</dbReference>
<evidence type="ECO:0000256" key="3">
    <source>
        <dbReference type="ARBA" id="ARBA00022692"/>
    </source>
</evidence>
<sequence length="506" mass="52851">MTTDTLETPAVSDGAPRAAVAPHPGARHRARRTTSPQSLRAAWPALLGLCLAMLVEMVDNSILNVALPTIGRDLHASPTDLQWIVGACSLTFGGLLMVGGTIGDKLGRRRTLLTGLALFGLAGVAVLLVHTPGQLIAVRALPGAFAALMAPITMSLIFRLFDDDLLRGKAIGLIMMVSMIGFAVGPTLAGLAVEHLPWQALLVLNAPAALLAWIGVRFGVSADRAEDLRRGGVDVPGGLLSVGALGLTLYTFTAGTEWGWSDACTLLILVGGLACLLGFLRRERTAADPMLDLRLLGLRTVRGSAILQTSVMIAMVGVMFVSTQLYQYAWGWSAFRAGLANLPFVVGMLFVGPAVDGLVARIGHRRTSLIGLVCVLAALVIWIEALSRGYLWCAVGMLIMTAGMRIIMTTGAVALVGALPESHTSIGSALNDTAQELGNAVGVAIVGTVMAAVVGSSLPQGAWDAAMVDGFVHSQQISFAILAGIVLIMGCIGVRTLTDSTQTEEH</sequence>